<protein>
    <submittedName>
        <fullName evidence="4">Serine/threonine protein kinase</fullName>
    </submittedName>
</protein>
<keyword evidence="4" id="KW-0808">Transferase</keyword>
<dbReference type="InterPro" id="IPR001245">
    <property type="entry name" value="Ser-Thr/Tyr_kinase_cat_dom"/>
</dbReference>
<reference evidence="4" key="1">
    <citation type="submission" date="2009-08" db="EMBL/GenBank/DDBJ databases">
        <title>Annotation of Salpingoeca rosetta.</title>
        <authorList>
            <consortium name="The Broad Institute Genome Sequencing Platform"/>
            <person name="Russ C."/>
            <person name="Cuomo C."/>
            <person name="Burger G."/>
            <person name="Gray M.W."/>
            <person name="Holland P.W.H."/>
            <person name="King N."/>
            <person name="Lang F.B.F."/>
            <person name="Roger A.J."/>
            <person name="Ruiz-Trillo I."/>
            <person name="Young S.K."/>
            <person name="Zeng Q."/>
            <person name="Gargeya S."/>
            <person name="Alvarado L."/>
            <person name="Berlin A."/>
            <person name="Chapman S.B."/>
            <person name="Chen Z."/>
            <person name="Freedman E."/>
            <person name="Gellesch M."/>
            <person name="Goldberg J."/>
            <person name="Griggs A."/>
            <person name="Gujja S."/>
            <person name="Heilman E."/>
            <person name="Heiman D."/>
            <person name="Howarth C."/>
            <person name="Mehta T."/>
            <person name="Neiman D."/>
            <person name="Pearson M."/>
            <person name="Roberts A."/>
            <person name="Saif S."/>
            <person name="Shea T."/>
            <person name="Shenoy N."/>
            <person name="Sisk P."/>
            <person name="Stolte C."/>
            <person name="Sykes S."/>
            <person name="White J."/>
            <person name="Yandava C."/>
            <person name="Haas B."/>
            <person name="Nusbaum C."/>
            <person name="Birren B."/>
        </authorList>
    </citation>
    <scope>NUCLEOTIDE SEQUENCE [LARGE SCALE GENOMIC DNA]</scope>
    <source>
        <strain evidence="4">ATCC 50818</strain>
    </source>
</reference>
<dbReference type="InParanoid" id="F2UHN2"/>
<dbReference type="STRING" id="946362.F2UHN2"/>
<name>F2UHN2_SALR5</name>
<dbReference type="GO" id="GO:0004674">
    <property type="term" value="F:protein serine/threonine kinase activity"/>
    <property type="evidence" value="ECO:0007669"/>
    <property type="project" value="UniProtKB-KW"/>
</dbReference>
<feature type="domain" description="Protein kinase" evidence="3">
    <location>
        <begin position="1"/>
        <end position="295"/>
    </location>
</feature>
<evidence type="ECO:0000313" key="5">
    <source>
        <dbReference type="Proteomes" id="UP000007799"/>
    </source>
</evidence>
<evidence type="ECO:0000259" key="3">
    <source>
        <dbReference type="PROSITE" id="PS50011"/>
    </source>
</evidence>
<dbReference type="Pfam" id="PF07714">
    <property type="entry name" value="PK_Tyr_Ser-Thr"/>
    <property type="match status" value="2"/>
</dbReference>
<dbReference type="SUPFAM" id="SSF56112">
    <property type="entry name" value="Protein kinase-like (PK-like)"/>
    <property type="match status" value="1"/>
</dbReference>
<keyword evidence="4" id="KW-0723">Serine/threonine-protein kinase</keyword>
<dbReference type="GO" id="GO:0005524">
    <property type="term" value="F:ATP binding"/>
    <property type="evidence" value="ECO:0007669"/>
    <property type="project" value="UniProtKB-KW"/>
</dbReference>
<dbReference type="GeneID" id="16072104"/>
<dbReference type="AlphaFoldDB" id="F2UHN2"/>
<sequence length="298" mass="31902">MGGCGSRPSGDDEDALGLDVVMAAVCGEDNEDAQKPRIMTQRPTMGKPLCSTAKPAGGDLTLHTGSYMDQGYKIQCLVGKLQVSKDNNQEALKAIVQMAQVQDTHVLKQIGFFPSNKALFVLFENGDKTLLDYLKEKGDSLSLKQRLKILADISDGMAALDDAGFAHGNLSCATCVVETSPLAFKVGPWAGRSVLNAIRTAPELLQDGADDAATSHADAWAFGVLVLEVFGCGVLPVDDPDNDELWRDKITAGDVTLPTDALPTAVAAVVDACFAAPDSRPDFFWLRAEFQDQYEQCT</sequence>
<keyword evidence="5" id="KW-1185">Reference proteome</keyword>
<accession>F2UHN2</accession>
<organism evidence="5">
    <name type="scientific">Salpingoeca rosetta (strain ATCC 50818 / BSB-021)</name>
    <dbReference type="NCBI Taxonomy" id="946362"/>
    <lineage>
        <taxon>Eukaryota</taxon>
        <taxon>Choanoflagellata</taxon>
        <taxon>Craspedida</taxon>
        <taxon>Salpingoecidae</taxon>
        <taxon>Salpingoeca</taxon>
    </lineage>
</organism>
<dbReference type="Gene3D" id="1.10.510.10">
    <property type="entry name" value="Transferase(Phosphotransferase) domain 1"/>
    <property type="match status" value="1"/>
</dbReference>
<keyword evidence="1" id="KW-0547">Nucleotide-binding</keyword>
<dbReference type="eggNOG" id="KOG0194">
    <property type="taxonomic scope" value="Eukaryota"/>
</dbReference>
<gene>
    <name evidence="4" type="ORF">PTSG_07744</name>
</gene>
<keyword evidence="2" id="KW-0067">ATP-binding</keyword>
<keyword evidence="4" id="KW-0418">Kinase</keyword>
<dbReference type="OrthoDB" id="346907at2759"/>
<dbReference type="InterPro" id="IPR011009">
    <property type="entry name" value="Kinase-like_dom_sf"/>
</dbReference>
<evidence type="ECO:0000313" key="4">
    <source>
        <dbReference type="EMBL" id="EGD76631.1"/>
    </source>
</evidence>
<dbReference type="EMBL" id="GL832974">
    <property type="protein sequence ID" value="EGD76631.1"/>
    <property type="molecule type" value="Genomic_DNA"/>
</dbReference>
<evidence type="ECO:0000256" key="2">
    <source>
        <dbReference type="ARBA" id="ARBA00022840"/>
    </source>
</evidence>
<dbReference type="Proteomes" id="UP000007799">
    <property type="component" value="Unassembled WGS sequence"/>
</dbReference>
<dbReference type="InterPro" id="IPR050198">
    <property type="entry name" value="Non-receptor_tyrosine_kinases"/>
</dbReference>
<dbReference type="PROSITE" id="PS50011">
    <property type="entry name" value="PROTEIN_KINASE_DOM"/>
    <property type="match status" value="1"/>
</dbReference>
<dbReference type="RefSeq" id="XP_004991545.1">
    <property type="nucleotide sequence ID" value="XM_004991488.1"/>
</dbReference>
<evidence type="ECO:0000256" key="1">
    <source>
        <dbReference type="ARBA" id="ARBA00022741"/>
    </source>
</evidence>
<dbReference type="InterPro" id="IPR000719">
    <property type="entry name" value="Prot_kinase_dom"/>
</dbReference>
<dbReference type="KEGG" id="sre:PTSG_07744"/>
<proteinExistence type="predicted"/>
<dbReference type="PANTHER" id="PTHR24418">
    <property type="entry name" value="TYROSINE-PROTEIN KINASE"/>
    <property type="match status" value="1"/>
</dbReference>